<dbReference type="AlphaFoldDB" id="A0A0F9BJR8"/>
<dbReference type="EMBL" id="LAZR01037485">
    <property type="protein sequence ID" value="KKL22075.1"/>
    <property type="molecule type" value="Genomic_DNA"/>
</dbReference>
<sequence length="134" mass="14159">MPTTTTFTPAEWTAFAADGKTGQKLALVHGYTNPEVQHRNVGKGTPDEEFALTINEADSKSTITTNLTVASLPTALTVVTASQTVTADGVDTKTYDLDGQANKAVTLRWQGAEEINKRSLTLDGTGDGDFIVGV</sequence>
<organism evidence="1">
    <name type="scientific">marine sediment metagenome</name>
    <dbReference type="NCBI Taxonomy" id="412755"/>
    <lineage>
        <taxon>unclassified sequences</taxon>
        <taxon>metagenomes</taxon>
        <taxon>ecological metagenomes</taxon>
    </lineage>
</organism>
<evidence type="ECO:0000313" key="1">
    <source>
        <dbReference type="EMBL" id="KKL22075.1"/>
    </source>
</evidence>
<name>A0A0F9BJR8_9ZZZZ</name>
<reference evidence="1" key="1">
    <citation type="journal article" date="2015" name="Nature">
        <title>Complex archaea that bridge the gap between prokaryotes and eukaryotes.</title>
        <authorList>
            <person name="Spang A."/>
            <person name="Saw J.H."/>
            <person name="Jorgensen S.L."/>
            <person name="Zaremba-Niedzwiedzka K."/>
            <person name="Martijn J."/>
            <person name="Lind A.E."/>
            <person name="van Eijk R."/>
            <person name="Schleper C."/>
            <person name="Guy L."/>
            <person name="Ettema T.J."/>
        </authorList>
    </citation>
    <scope>NUCLEOTIDE SEQUENCE</scope>
</reference>
<protein>
    <submittedName>
        <fullName evidence="1">Uncharacterized protein</fullName>
    </submittedName>
</protein>
<accession>A0A0F9BJR8</accession>
<gene>
    <name evidence="1" type="ORF">LCGC14_2439030</name>
</gene>
<comment type="caution">
    <text evidence="1">The sequence shown here is derived from an EMBL/GenBank/DDBJ whole genome shotgun (WGS) entry which is preliminary data.</text>
</comment>
<proteinExistence type="predicted"/>